<dbReference type="GO" id="GO:0006779">
    <property type="term" value="P:porphyrin-containing compound biosynthetic process"/>
    <property type="evidence" value="ECO:0007669"/>
    <property type="project" value="InterPro"/>
</dbReference>
<proteinExistence type="inferred from homology"/>
<accession>A0A1I3B6K2</accession>
<dbReference type="SFLD" id="SFLDF00288">
    <property type="entry name" value="HemN-like__clustered_with_nucl"/>
    <property type="match status" value="1"/>
</dbReference>
<dbReference type="PANTHER" id="PTHR13932">
    <property type="entry name" value="COPROPORPHYRINIGEN III OXIDASE"/>
    <property type="match status" value="1"/>
</dbReference>
<dbReference type="InterPro" id="IPR034505">
    <property type="entry name" value="Coproporphyrinogen-III_oxidase"/>
</dbReference>
<dbReference type="InterPro" id="IPR013785">
    <property type="entry name" value="Aldolase_TIM"/>
</dbReference>
<dbReference type="CDD" id="cd01335">
    <property type="entry name" value="Radical_SAM"/>
    <property type="match status" value="1"/>
</dbReference>
<comment type="subcellular location">
    <subcellularLocation>
        <location evidence="9">Cytoplasm</location>
    </subcellularLocation>
</comment>
<keyword evidence="7 9" id="KW-0411">Iron-sulfur</keyword>
<dbReference type="SFLD" id="SFLDG01082">
    <property type="entry name" value="B12-binding_domain_containing"/>
    <property type="match status" value="1"/>
</dbReference>
<dbReference type="SUPFAM" id="SSF102114">
    <property type="entry name" value="Radical SAM enzymes"/>
    <property type="match status" value="1"/>
</dbReference>
<dbReference type="Pfam" id="PF04055">
    <property type="entry name" value="Radical_SAM"/>
    <property type="match status" value="1"/>
</dbReference>
<evidence type="ECO:0000313" key="11">
    <source>
        <dbReference type="EMBL" id="SFH57589.1"/>
    </source>
</evidence>
<dbReference type="SFLD" id="SFLDF00562">
    <property type="entry name" value="HemN-like__clustered_with_heat"/>
    <property type="match status" value="1"/>
</dbReference>
<dbReference type="GO" id="GO:0004109">
    <property type="term" value="F:coproporphyrinogen oxidase activity"/>
    <property type="evidence" value="ECO:0007669"/>
    <property type="project" value="InterPro"/>
</dbReference>
<dbReference type="Gene3D" id="3.20.20.70">
    <property type="entry name" value="Aldolase class I"/>
    <property type="match status" value="1"/>
</dbReference>
<dbReference type="GO" id="GO:0005737">
    <property type="term" value="C:cytoplasm"/>
    <property type="evidence" value="ECO:0007669"/>
    <property type="project" value="UniProtKB-SubCell"/>
</dbReference>
<keyword evidence="9" id="KW-0004">4Fe-4S</keyword>
<evidence type="ECO:0000256" key="4">
    <source>
        <dbReference type="ARBA" id="ARBA00022691"/>
    </source>
</evidence>
<gene>
    <name evidence="11" type="ORF">SAMN05192551_101604</name>
</gene>
<reference evidence="12" key="1">
    <citation type="submission" date="2016-10" db="EMBL/GenBank/DDBJ databases">
        <authorList>
            <person name="Varghese N."/>
            <person name="Submissions S."/>
        </authorList>
    </citation>
    <scope>NUCLEOTIDE SEQUENCE [LARGE SCALE GENOMIC DNA]</scope>
    <source>
        <strain evidence="12">Z-7934</strain>
    </source>
</reference>
<dbReference type="Pfam" id="PF06969">
    <property type="entry name" value="HemN_C"/>
    <property type="match status" value="1"/>
</dbReference>
<keyword evidence="8 9" id="KW-0143">Chaperone</keyword>
<comment type="similarity">
    <text evidence="1">Belongs to the anaerobic coproporphyrinogen-III oxidase family. HemW subfamily.</text>
</comment>
<dbReference type="OrthoDB" id="9808022at2"/>
<dbReference type="SFLD" id="SFLDS00029">
    <property type="entry name" value="Radical_SAM"/>
    <property type="match status" value="2"/>
</dbReference>
<dbReference type="InterPro" id="IPR010723">
    <property type="entry name" value="HemN_C"/>
</dbReference>
<evidence type="ECO:0000256" key="2">
    <source>
        <dbReference type="ARBA" id="ARBA00017228"/>
    </source>
</evidence>
<dbReference type="NCBIfam" id="TIGR00539">
    <property type="entry name" value="hemN_rel"/>
    <property type="match status" value="1"/>
</dbReference>
<evidence type="ECO:0000256" key="9">
    <source>
        <dbReference type="RuleBase" id="RU364116"/>
    </source>
</evidence>
<dbReference type="EMBL" id="FOQA01000001">
    <property type="protein sequence ID" value="SFH57589.1"/>
    <property type="molecule type" value="Genomic_DNA"/>
</dbReference>
<evidence type="ECO:0000256" key="6">
    <source>
        <dbReference type="ARBA" id="ARBA00023004"/>
    </source>
</evidence>
<name>A0A1I3B6K2_9FIRM</name>
<dbReference type="PANTHER" id="PTHR13932:SF5">
    <property type="entry name" value="RADICAL S-ADENOSYL METHIONINE DOMAIN-CONTAINING PROTEIN 1, MITOCHONDRIAL"/>
    <property type="match status" value="1"/>
</dbReference>
<protein>
    <recommendedName>
        <fullName evidence="2 9">Heme chaperone HemW</fullName>
    </recommendedName>
</protein>
<dbReference type="InterPro" id="IPR006638">
    <property type="entry name" value="Elp3/MiaA/NifB-like_rSAM"/>
</dbReference>
<dbReference type="AlphaFoldDB" id="A0A1I3B6K2"/>
<keyword evidence="9" id="KW-0963">Cytoplasm</keyword>
<dbReference type="GO" id="GO:0046872">
    <property type="term" value="F:metal ion binding"/>
    <property type="evidence" value="ECO:0007669"/>
    <property type="project" value="UniProtKB-UniRule"/>
</dbReference>
<dbReference type="GO" id="GO:0051539">
    <property type="term" value="F:4 iron, 4 sulfur cluster binding"/>
    <property type="evidence" value="ECO:0007669"/>
    <property type="project" value="UniProtKB-UniRule"/>
</dbReference>
<dbReference type="InterPro" id="IPR004559">
    <property type="entry name" value="HemW-like"/>
</dbReference>
<keyword evidence="4 9" id="KW-0949">S-adenosyl-L-methionine</keyword>
<keyword evidence="12" id="KW-1185">Reference proteome</keyword>
<evidence type="ECO:0000256" key="8">
    <source>
        <dbReference type="ARBA" id="ARBA00023186"/>
    </source>
</evidence>
<evidence type="ECO:0000313" key="12">
    <source>
        <dbReference type="Proteomes" id="UP000199287"/>
    </source>
</evidence>
<keyword evidence="6 9" id="KW-0408">Iron</keyword>
<dbReference type="SMART" id="SM00729">
    <property type="entry name" value="Elp3"/>
    <property type="match status" value="1"/>
</dbReference>
<organism evidence="11 12">
    <name type="scientific">Tindallia magadiensis</name>
    <dbReference type="NCBI Taxonomy" id="69895"/>
    <lineage>
        <taxon>Bacteria</taxon>
        <taxon>Bacillati</taxon>
        <taxon>Bacillota</taxon>
        <taxon>Clostridia</taxon>
        <taxon>Peptostreptococcales</taxon>
        <taxon>Tindalliaceae</taxon>
        <taxon>Tindallia</taxon>
    </lineage>
</organism>
<keyword evidence="3 9" id="KW-0349">Heme</keyword>
<evidence type="ECO:0000256" key="7">
    <source>
        <dbReference type="ARBA" id="ARBA00023014"/>
    </source>
</evidence>
<feature type="domain" description="Radical SAM core" evidence="10">
    <location>
        <begin position="1"/>
        <end position="237"/>
    </location>
</feature>
<evidence type="ECO:0000256" key="1">
    <source>
        <dbReference type="ARBA" id="ARBA00006100"/>
    </source>
</evidence>
<dbReference type="InterPro" id="IPR058240">
    <property type="entry name" value="rSAM_sf"/>
</dbReference>
<evidence type="ECO:0000256" key="5">
    <source>
        <dbReference type="ARBA" id="ARBA00022723"/>
    </source>
</evidence>
<sequence length="380" mass="43917">MKQDQSISLYIHIPFCASKCHYCDFVSEVGNESQVNDYLQLLKREVNLYQKIISDKKIKTIFFGGGTPSLIPGKKMKELMKRITGTFSVLPEAEISLEANPGQLDREKLSHYRESGINRISFGLQAIQEPLLKKLGRRHNAEIFEHQVANARKEGFFNLNADLIFGIPGQTTADWGHSLSYVADLGIPHLSCYGLTYEEGTTLHKMKEMQKIRPVEEEVEWQMFHMAMNEMKKRGYHHYEISNYCRDDSQCKHNITYWKNEEYLGIGIAAHGYIDGVRYGNTESFFNYERIINANTMPIDVQQKISEEEAMKETMFLGLRMMEGISNLYFHQRHGVSLFDIFGKEIKELTHKKLIAVEEDNIKLTNLGIDLANQVFLYFV</sequence>
<dbReference type="PROSITE" id="PS51918">
    <property type="entry name" value="RADICAL_SAM"/>
    <property type="match status" value="1"/>
</dbReference>
<keyword evidence="5 9" id="KW-0479">Metal-binding</keyword>
<evidence type="ECO:0000259" key="10">
    <source>
        <dbReference type="PROSITE" id="PS51918"/>
    </source>
</evidence>
<dbReference type="Proteomes" id="UP000199287">
    <property type="component" value="Unassembled WGS sequence"/>
</dbReference>
<comment type="function">
    <text evidence="9">Probably acts as a heme chaperone, transferring heme to an unknown acceptor. Binds one molecule of heme per monomer, possibly covalently. Binds 1 [4Fe-4S] cluster. The cluster is coordinated with 3 cysteines and an exchangeable S-adenosyl-L-methionine.</text>
</comment>
<dbReference type="RefSeq" id="WP_093369523.1">
    <property type="nucleotide sequence ID" value="NZ_FOQA01000001.1"/>
</dbReference>
<dbReference type="InterPro" id="IPR007197">
    <property type="entry name" value="rSAM"/>
</dbReference>
<dbReference type="STRING" id="69895.SAMN05192551_101604"/>
<evidence type="ECO:0000256" key="3">
    <source>
        <dbReference type="ARBA" id="ARBA00022617"/>
    </source>
</evidence>
<dbReference type="SFLD" id="SFLDG01065">
    <property type="entry name" value="anaerobic_coproporphyrinogen-I"/>
    <property type="match status" value="2"/>
</dbReference>